<accession>W9DUQ0</accession>
<name>W9DUQ0_METTI</name>
<protein>
    <recommendedName>
        <fullName evidence="3">Restriction endonuclease type IV Mrr domain-containing protein</fullName>
    </recommendedName>
</protein>
<dbReference type="Proteomes" id="UP000019483">
    <property type="component" value="Unassembled WGS sequence"/>
</dbReference>
<dbReference type="RefSeq" id="WP_023846502.1">
    <property type="nucleotide sequence ID" value="NZ_AZAJ01000001.1"/>
</dbReference>
<evidence type="ECO:0000313" key="2">
    <source>
        <dbReference type="Proteomes" id="UP000019483"/>
    </source>
</evidence>
<comment type="caution">
    <text evidence="1">The sequence shown here is derived from an EMBL/GenBank/DDBJ whole genome shotgun (WGS) entry which is preliminary data.</text>
</comment>
<gene>
    <name evidence="1" type="ORF">MettiDRAFT_2868</name>
</gene>
<evidence type="ECO:0008006" key="3">
    <source>
        <dbReference type="Google" id="ProtNLM"/>
    </source>
</evidence>
<organism evidence="1 2">
    <name type="scientific">Methanolobus tindarius DSM 2278</name>
    <dbReference type="NCBI Taxonomy" id="1090322"/>
    <lineage>
        <taxon>Archaea</taxon>
        <taxon>Methanobacteriati</taxon>
        <taxon>Methanobacteriota</taxon>
        <taxon>Stenosarchaea group</taxon>
        <taxon>Methanomicrobia</taxon>
        <taxon>Methanosarcinales</taxon>
        <taxon>Methanosarcinaceae</taxon>
        <taxon>Methanolobus</taxon>
    </lineage>
</organism>
<keyword evidence="2" id="KW-1185">Reference proteome</keyword>
<dbReference type="AlphaFoldDB" id="W9DUQ0"/>
<proteinExistence type="predicted"/>
<evidence type="ECO:0000313" key="1">
    <source>
        <dbReference type="EMBL" id="ETA69370.1"/>
    </source>
</evidence>
<reference evidence="1 2" key="1">
    <citation type="submission" date="2013-08" db="EMBL/GenBank/DDBJ databases">
        <authorList>
            <consortium name="DOE Joint Genome Institute"/>
            <person name="Eisen J."/>
            <person name="Huntemann M."/>
            <person name="Han J."/>
            <person name="Chen A."/>
            <person name="Kyrpides N."/>
            <person name="Mavromatis K."/>
            <person name="Markowitz V."/>
            <person name="Palaniappan K."/>
            <person name="Ivanova N."/>
            <person name="Schaumberg A."/>
            <person name="Pati A."/>
            <person name="Liolios K."/>
            <person name="Nordberg H.P."/>
            <person name="Cantor M.N."/>
            <person name="Hua S.X."/>
            <person name="Woyke T."/>
        </authorList>
    </citation>
    <scope>NUCLEOTIDE SEQUENCE [LARGE SCALE GENOMIC DNA]</scope>
    <source>
        <strain evidence="1 2">DSM 2278</strain>
    </source>
</reference>
<dbReference type="EMBL" id="AZAJ01000001">
    <property type="protein sequence ID" value="ETA69370.1"/>
    <property type="molecule type" value="Genomic_DNA"/>
</dbReference>
<sequence length="142" mass="16206">MLQVMIIVNAIHNWKPAKQYSKETEYRDDLAEYLRDTLNYGDALFGSRATVSKEKGKGLCDIAINGNEYGIELKRNFKSNSEVTRVMGQILQYQKEYDHIIIVLCGVTNLDKLDDLKTRISGLQRPLIGPMQLIKVIDKGTR</sequence>